<reference evidence="1 2" key="1">
    <citation type="submission" date="2021-06" db="EMBL/GenBank/DDBJ databases">
        <title>Bacillus sp. RD4P76, an endophyte from a halophyte.</title>
        <authorList>
            <person name="Sun J.-Q."/>
        </authorList>
    </citation>
    <scope>NUCLEOTIDE SEQUENCE [LARGE SCALE GENOMIC DNA]</scope>
    <source>
        <strain evidence="1 2">CGMCC 1.15917</strain>
    </source>
</reference>
<dbReference type="EMBL" id="JAHQCS010000069">
    <property type="protein sequence ID" value="MBU9711377.1"/>
    <property type="molecule type" value="Genomic_DNA"/>
</dbReference>
<gene>
    <name evidence="1" type="ORF">KS419_06500</name>
</gene>
<evidence type="ECO:0000313" key="1">
    <source>
        <dbReference type="EMBL" id="MBU9711377.1"/>
    </source>
</evidence>
<evidence type="ECO:0000313" key="2">
    <source>
        <dbReference type="Proteomes" id="UP000784880"/>
    </source>
</evidence>
<accession>A0ABS6JCH8</accession>
<proteinExistence type="predicted"/>
<dbReference type="Proteomes" id="UP000784880">
    <property type="component" value="Unassembled WGS sequence"/>
</dbReference>
<comment type="caution">
    <text evidence="1">The sequence shown here is derived from an EMBL/GenBank/DDBJ whole genome shotgun (WGS) entry which is preliminary data.</text>
</comment>
<sequence length="54" mass="5969">MPQRTGRPNIGHATGRGVLLDGRINNGAMLVEEEALPYAGDYTFFSFSFMLTFT</sequence>
<dbReference type="RefSeq" id="WP_217065258.1">
    <property type="nucleotide sequence ID" value="NZ_JAHQCS010000069.1"/>
</dbReference>
<keyword evidence="2" id="KW-1185">Reference proteome</keyword>
<organism evidence="1 2">
    <name type="scientific">Evansella tamaricis</name>
    <dbReference type="NCBI Taxonomy" id="2069301"/>
    <lineage>
        <taxon>Bacteria</taxon>
        <taxon>Bacillati</taxon>
        <taxon>Bacillota</taxon>
        <taxon>Bacilli</taxon>
        <taxon>Bacillales</taxon>
        <taxon>Bacillaceae</taxon>
        <taxon>Evansella</taxon>
    </lineage>
</organism>
<name>A0ABS6JCH8_9BACI</name>
<protein>
    <submittedName>
        <fullName evidence="1">Uncharacterized protein</fullName>
    </submittedName>
</protein>